<comment type="caution">
    <text evidence="3">The sequence shown here is derived from an EMBL/GenBank/DDBJ whole genome shotgun (WGS) entry which is preliminary data.</text>
</comment>
<dbReference type="PANTHER" id="PTHR43228">
    <property type="entry name" value="TWO-COMPONENT RESPONSE REGULATOR"/>
    <property type="match status" value="1"/>
</dbReference>
<dbReference type="InterPro" id="IPR001789">
    <property type="entry name" value="Sig_transdc_resp-reg_receiver"/>
</dbReference>
<dbReference type="Pfam" id="PF00072">
    <property type="entry name" value="Response_reg"/>
    <property type="match status" value="1"/>
</dbReference>
<dbReference type="InterPro" id="IPR052048">
    <property type="entry name" value="ST_Response_Regulator"/>
</dbReference>
<keyword evidence="1" id="KW-0597">Phosphoprotein</keyword>
<dbReference type="PANTHER" id="PTHR43228:SF17">
    <property type="entry name" value="HISTIDINE KINASE RESPONSE REGULATOR AND TRANSCRIPTION FACTOR RR-A-TYPE FAMILY-RELATED"/>
    <property type="match status" value="1"/>
</dbReference>
<name>A0AAW1YAG1_RUBAR</name>
<feature type="modified residue" description="4-aspartylphosphate" evidence="1">
    <location>
        <position position="76"/>
    </location>
</feature>
<evidence type="ECO:0000259" key="2">
    <source>
        <dbReference type="PROSITE" id="PS50110"/>
    </source>
</evidence>
<evidence type="ECO:0000313" key="4">
    <source>
        <dbReference type="Proteomes" id="UP001457282"/>
    </source>
</evidence>
<protein>
    <recommendedName>
        <fullName evidence="2">Response regulatory domain-containing protein</fullName>
    </recommendedName>
</protein>
<keyword evidence="4" id="KW-1185">Reference proteome</keyword>
<organism evidence="3 4">
    <name type="scientific">Rubus argutus</name>
    <name type="common">Southern blackberry</name>
    <dbReference type="NCBI Taxonomy" id="59490"/>
    <lineage>
        <taxon>Eukaryota</taxon>
        <taxon>Viridiplantae</taxon>
        <taxon>Streptophyta</taxon>
        <taxon>Embryophyta</taxon>
        <taxon>Tracheophyta</taxon>
        <taxon>Spermatophyta</taxon>
        <taxon>Magnoliopsida</taxon>
        <taxon>eudicotyledons</taxon>
        <taxon>Gunneridae</taxon>
        <taxon>Pentapetalae</taxon>
        <taxon>rosids</taxon>
        <taxon>fabids</taxon>
        <taxon>Rosales</taxon>
        <taxon>Rosaceae</taxon>
        <taxon>Rosoideae</taxon>
        <taxon>Rosoideae incertae sedis</taxon>
        <taxon>Rubus</taxon>
    </lineage>
</organism>
<evidence type="ECO:0000256" key="1">
    <source>
        <dbReference type="PROSITE-ProRule" id="PRU00169"/>
    </source>
</evidence>
<dbReference type="SUPFAM" id="SSF52172">
    <property type="entry name" value="CheY-like"/>
    <property type="match status" value="1"/>
</dbReference>
<dbReference type="CDD" id="cd17546">
    <property type="entry name" value="REC_hyHK_CKI1_RcsC-like"/>
    <property type="match status" value="1"/>
</dbReference>
<evidence type="ECO:0000313" key="3">
    <source>
        <dbReference type="EMBL" id="KAK9944908.1"/>
    </source>
</evidence>
<accession>A0AAW1YAG1</accession>
<feature type="domain" description="Response regulatory" evidence="2">
    <location>
        <begin position="26"/>
        <end position="141"/>
    </location>
</feature>
<gene>
    <name evidence="3" type="ORF">M0R45_010450</name>
</gene>
<reference evidence="3 4" key="1">
    <citation type="journal article" date="2023" name="G3 (Bethesda)">
        <title>A chromosome-length genome assembly and annotation of blackberry (Rubus argutus, cv. 'Hillquist').</title>
        <authorList>
            <person name="Bruna T."/>
            <person name="Aryal R."/>
            <person name="Dudchenko O."/>
            <person name="Sargent D.J."/>
            <person name="Mead D."/>
            <person name="Buti M."/>
            <person name="Cavallini A."/>
            <person name="Hytonen T."/>
            <person name="Andres J."/>
            <person name="Pham M."/>
            <person name="Weisz D."/>
            <person name="Mascagni F."/>
            <person name="Usai G."/>
            <person name="Natali L."/>
            <person name="Bassil N."/>
            <person name="Fernandez G.E."/>
            <person name="Lomsadze A."/>
            <person name="Armour M."/>
            <person name="Olukolu B."/>
            <person name="Poorten T."/>
            <person name="Britton C."/>
            <person name="Davik J."/>
            <person name="Ashrafi H."/>
            <person name="Aiden E.L."/>
            <person name="Borodovsky M."/>
            <person name="Worthington M."/>
        </authorList>
    </citation>
    <scope>NUCLEOTIDE SEQUENCE [LARGE SCALE GENOMIC DNA]</scope>
    <source>
        <strain evidence="3">PI 553951</strain>
    </source>
</reference>
<sequence>MALGSANGNRAEGATTPLMSWKNNLRALLVDASSTCRIIGKAYLTSYGVETEAVENGEAAFDLIYMGASFNVIIIDMHMREMNGAQCARRLRTMGVQSRLLGMSTSYREHEQHEFLAAGGNGFIQKPLHPSKFVPILQELDNN</sequence>
<dbReference type="Proteomes" id="UP001457282">
    <property type="component" value="Unassembled WGS sequence"/>
</dbReference>
<dbReference type="GO" id="GO:0000160">
    <property type="term" value="P:phosphorelay signal transduction system"/>
    <property type="evidence" value="ECO:0007669"/>
    <property type="project" value="InterPro"/>
</dbReference>
<dbReference type="SMART" id="SM00448">
    <property type="entry name" value="REC"/>
    <property type="match status" value="1"/>
</dbReference>
<dbReference type="Gene3D" id="3.40.50.2300">
    <property type="match status" value="1"/>
</dbReference>
<proteinExistence type="predicted"/>
<dbReference type="PROSITE" id="PS50110">
    <property type="entry name" value="RESPONSE_REGULATORY"/>
    <property type="match status" value="1"/>
</dbReference>
<dbReference type="AlphaFoldDB" id="A0AAW1YAG1"/>
<dbReference type="EMBL" id="JBEDUW010000002">
    <property type="protein sequence ID" value="KAK9944908.1"/>
    <property type="molecule type" value="Genomic_DNA"/>
</dbReference>
<dbReference type="InterPro" id="IPR011006">
    <property type="entry name" value="CheY-like_superfamily"/>
</dbReference>